<organism evidence="1 2">
    <name type="scientific">Glutinoglossum americanum</name>
    <dbReference type="NCBI Taxonomy" id="1670608"/>
    <lineage>
        <taxon>Eukaryota</taxon>
        <taxon>Fungi</taxon>
        <taxon>Dikarya</taxon>
        <taxon>Ascomycota</taxon>
        <taxon>Pezizomycotina</taxon>
        <taxon>Geoglossomycetes</taxon>
        <taxon>Geoglossales</taxon>
        <taxon>Geoglossaceae</taxon>
        <taxon>Glutinoglossum</taxon>
    </lineage>
</organism>
<dbReference type="AlphaFoldDB" id="A0A9P8HYB7"/>
<dbReference type="EMBL" id="JAGHQL010000132">
    <property type="protein sequence ID" value="KAH0537762.1"/>
    <property type="molecule type" value="Genomic_DNA"/>
</dbReference>
<dbReference type="GO" id="GO:0004497">
    <property type="term" value="F:monooxygenase activity"/>
    <property type="evidence" value="ECO:0007669"/>
    <property type="project" value="InterPro"/>
</dbReference>
<evidence type="ECO:0000313" key="2">
    <source>
        <dbReference type="Proteomes" id="UP000698800"/>
    </source>
</evidence>
<dbReference type="Proteomes" id="UP000698800">
    <property type="component" value="Unassembled WGS sequence"/>
</dbReference>
<sequence length="371" mass="42148">MLHACNRNDGGAGIGQVGHLLQFLAALTPLLNPTIFSRILHLLESQFEHRENPSKNLVGSLGMAVFLTQGDSFLVLLTCYLSLFLRLDTLTAAFVLVFAASCAKSRYRLREFKGPFLAKFTKLWVHRASRSGRFHLELWETYEKYAENGSLVRIGPNELLTNNPDVFRRINGARSSYRRSDWYDSVRVDPSIDHVFSERDITKHANLRAQLTAGFAKYASKLKTSQYYQPKGNPEFEQNIDKSVAGLVNRIETSYLSQGSTLRPFDFGRISHFFAEPHANWSPGLPAQRAKNIKLRRKLAEFIFRTWRNQLYTIRIKLSPVLNLHGGHEVGSEGGFDGVAPLREFLVLISGRGRRVRENVIGRGYNYGNQQ</sequence>
<dbReference type="GO" id="GO:0020037">
    <property type="term" value="F:heme binding"/>
    <property type="evidence" value="ECO:0007669"/>
    <property type="project" value="InterPro"/>
</dbReference>
<dbReference type="OrthoDB" id="1470350at2759"/>
<dbReference type="GO" id="GO:0005506">
    <property type="term" value="F:iron ion binding"/>
    <property type="evidence" value="ECO:0007669"/>
    <property type="project" value="InterPro"/>
</dbReference>
<evidence type="ECO:0000313" key="1">
    <source>
        <dbReference type="EMBL" id="KAH0537762.1"/>
    </source>
</evidence>
<dbReference type="Gene3D" id="1.10.630.10">
    <property type="entry name" value="Cytochrome P450"/>
    <property type="match status" value="1"/>
</dbReference>
<dbReference type="InterPro" id="IPR036396">
    <property type="entry name" value="Cyt_P450_sf"/>
</dbReference>
<name>A0A9P8HYB7_9PEZI</name>
<dbReference type="GO" id="GO:0016705">
    <property type="term" value="F:oxidoreductase activity, acting on paired donors, with incorporation or reduction of molecular oxygen"/>
    <property type="evidence" value="ECO:0007669"/>
    <property type="project" value="InterPro"/>
</dbReference>
<reference evidence="1" key="1">
    <citation type="submission" date="2021-03" db="EMBL/GenBank/DDBJ databases">
        <title>Comparative genomics and phylogenomic investigation of the class Geoglossomycetes provide insights into ecological specialization and systematics.</title>
        <authorList>
            <person name="Melie T."/>
            <person name="Pirro S."/>
            <person name="Miller A.N."/>
            <person name="Quandt A."/>
        </authorList>
    </citation>
    <scope>NUCLEOTIDE SEQUENCE</scope>
    <source>
        <strain evidence="1">GBOQ0MN5Z8</strain>
    </source>
</reference>
<accession>A0A9P8HYB7</accession>
<protein>
    <submittedName>
        <fullName evidence="1">Uncharacterized protein</fullName>
    </submittedName>
</protein>
<comment type="caution">
    <text evidence="1">The sequence shown here is derived from an EMBL/GenBank/DDBJ whole genome shotgun (WGS) entry which is preliminary data.</text>
</comment>
<keyword evidence="2" id="KW-1185">Reference proteome</keyword>
<proteinExistence type="predicted"/>
<gene>
    <name evidence="1" type="ORF">FGG08_005510</name>
</gene>
<dbReference type="SUPFAM" id="SSF48264">
    <property type="entry name" value="Cytochrome P450"/>
    <property type="match status" value="1"/>
</dbReference>